<dbReference type="AlphaFoldDB" id="A0A0A1UJ73"/>
<evidence type="ECO:0000313" key="2">
    <source>
        <dbReference type="EMBL" id="EUC58268.1"/>
    </source>
</evidence>
<comment type="caution">
    <text evidence="2">The sequence shown here is derived from an EMBL/GenBank/DDBJ whole genome shotgun (WGS) entry which is preliminary data.</text>
</comment>
<name>A0A0A1UJ73_9AGAM</name>
<dbReference type="EMBL" id="JATN01000321">
    <property type="protein sequence ID" value="EUC58268.1"/>
    <property type="molecule type" value="Genomic_DNA"/>
</dbReference>
<evidence type="ECO:0000313" key="3">
    <source>
        <dbReference type="Proteomes" id="UP000030108"/>
    </source>
</evidence>
<sequence length="516" mass="56426">MGRYGTDRSDAAEEPMKQADPDRHNEEQATLVEKRTSATSGGHKGKQKETASGKGNIYPSPHPPSESNPEVEQIKASAVTRTATSAMLPAPTKLVSSTQTEVIQLEESEEEDLYAAFPPSEETELPPGDDMDLPQGEEMEIPAGEETEFTPVEETELTQDENTKHTSIPNPFMPPPSQQAHSTAQGCCLPFTVQAILAELPAVLEEPRRGSLSLNEAGRPMTVVTPDLGLGLTVDPLPDDIFTLGVPGDTSTPYPRGRALIPSTHQAAAKHLVSTHCGQVPTDQASGHVHFKVTGTYPFNASIIVRTRNNVPAPPGLTVDKDRRTSARNLAMKRYGQAIAELAREISQMKPNLNKMSTFNEATTQFLDAMKRDDLLAYEKLKADATEIRQVSHKDYTELSPENLTQLLGEFPEKFNNELANYARALPVHIWSVVSYADVYAHSPWNEYLRQSFDNGQQLQSMDARQSRYSGCPPNGDRRANGVSQYQESYASLFAGPGQCGHVASPTTSFIIANVL</sequence>
<feature type="non-terminal residue" evidence="2">
    <location>
        <position position="516"/>
    </location>
</feature>
<accession>A0A0A1UJ73</accession>
<feature type="region of interest" description="Disordered" evidence="1">
    <location>
        <begin position="150"/>
        <end position="183"/>
    </location>
</feature>
<protein>
    <submittedName>
        <fullName evidence="2">Uncharacterized protein</fullName>
    </submittedName>
</protein>
<gene>
    <name evidence="2" type="ORF">RSOL_244090</name>
</gene>
<evidence type="ECO:0000256" key="1">
    <source>
        <dbReference type="SAM" id="MobiDB-lite"/>
    </source>
</evidence>
<proteinExistence type="predicted"/>
<dbReference type="Proteomes" id="UP000030108">
    <property type="component" value="Unassembled WGS sequence"/>
</dbReference>
<feature type="compositionally biased region" description="Acidic residues" evidence="1">
    <location>
        <begin position="150"/>
        <end position="159"/>
    </location>
</feature>
<feature type="region of interest" description="Disordered" evidence="1">
    <location>
        <begin position="1"/>
        <end position="85"/>
    </location>
</feature>
<feature type="compositionally biased region" description="Basic and acidic residues" evidence="1">
    <location>
        <begin position="1"/>
        <end position="36"/>
    </location>
</feature>
<organism evidence="2 3">
    <name type="scientific">Rhizoctonia solani AG-3 Rhs1AP</name>
    <dbReference type="NCBI Taxonomy" id="1086054"/>
    <lineage>
        <taxon>Eukaryota</taxon>
        <taxon>Fungi</taxon>
        <taxon>Dikarya</taxon>
        <taxon>Basidiomycota</taxon>
        <taxon>Agaricomycotina</taxon>
        <taxon>Agaricomycetes</taxon>
        <taxon>Cantharellales</taxon>
        <taxon>Ceratobasidiaceae</taxon>
        <taxon>Rhizoctonia</taxon>
    </lineage>
</organism>
<reference evidence="3" key="1">
    <citation type="journal article" date="2014" name="Genome Announc.">
        <title>Draft genome sequence of the plant-pathogenic soil fungus Rhizoctonia solani anastomosis group 3 strain Rhs1AP.</title>
        <authorList>
            <person name="Cubeta M.A."/>
            <person name="Thomas E."/>
            <person name="Dean R.A."/>
            <person name="Jabaji S."/>
            <person name="Neate S.M."/>
            <person name="Tavantzis S."/>
            <person name="Toda T."/>
            <person name="Vilgalys R."/>
            <person name="Bharathan N."/>
            <person name="Fedorova-Abrams N."/>
            <person name="Pakala S.B."/>
            <person name="Pakala S.M."/>
            <person name="Zafar N."/>
            <person name="Joardar V."/>
            <person name="Losada L."/>
            <person name="Nierman W.C."/>
        </authorList>
    </citation>
    <scope>NUCLEOTIDE SEQUENCE [LARGE SCALE GENOMIC DNA]</scope>
    <source>
        <strain evidence="3">AG-3</strain>
    </source>
</reference>